<dbReference type="GO" id="GO:0046677">
    <property type="term" value="P:response to antibiotic"/>
    <property type="evidence" value="ECO:0007669"/>
    <property type="project" value="UniProtKB-KW"/>
</dbReference>
<keyword evidence="3" id="KW-0046">Antibiotic resistance</keyword>
<keyword evidence="6" id="KW-1185">Reference proteome</keyword>
<dbReference type="SUPFAM" id="SSF54593">
    <property type="entry name" value="Glyoxalase/Bleomycin resistance protein/Dihydroxybiphenyl dioxygenase"/>
    <property type="match status" value="1"/>
</dbReference>
<evidence type="ECO:0000256" key="2">
    <source>
        <dbReference type="ARBA" id="ARBA00021572"/>
    </source>
</evidence>
<dbReference type="Proteomes" id="UP000503540">
    <property type="component" value="Chromosome"/>
</dbReference>
<dbReference type="CDD" id="cd08349">
    <property type="entry name" value="BLMA_like"/>
    <property type="match status" value="1"/>
</dbReference>
<name>A0A6G9YEN1_9NOCA</name>
<accession>A0A6G9YEN1</accession>
<sequence>MEPTSRAKSMARALRSALAEHDVTLGHGQCLEIVARQLNARDWNTLSGTANGGFACAAAIPVLRIFDLAKATEFYVDYLGFTVDWVHQYEPDMPHYLQVSRSNTVLHLSEHHGDGSPNTVVWIAVRDVEALRTELHSRPYQFLRPGIEDDGGFRTLAAIDPFGNVLRFAEET</sequence>
<dbReference type="InterPro" id="IPR037523">
    <property type="entry name" value="VOC_core"/>
</dbReference>
<comment type="similarity">
    <text evidence="1">Belongs to the bleomycin resistance protein family.</text>
</comment>
<dbReference type="InterPro" id="IPR000335">
    <property type="entry name" value="Bleomycin-R"/>
</dbReference>
<dbReference type="PROSITE" id="PS51819">
    <property type="entry name" value="VOC"/>
    <property type="match status" value="1"/>
</dbReference>
<dbReference type="AlphaFoldDB" id="A0A6G9YEN1"/>
<dbReference type="EMBL" id="CP046172">
    <property type="protein sequence ID" value="QIS11689.1"/>
    <property type="molecule type" value="Genomic_DNA"/>
</dbReference>
<evidence type="ECO:0000313" key="6">
    <source>
        <dbReference type="Proteomes" id="UP000503540"/>
    </source>
</evidence>
<dbReference type="Pfam" id="PF19581">
    <property type="entry name" value="Glyoxalase_7"/>
    <property type="match status" value="1"/>
</dbReference>
<gene>
    <name evidence="5" type="ORF">F5544_19105</name>
</gene>
<evidence type="ECO:0000259" key="4">
    <source>
        <dbReference type="PROSITE" id="PS51819"/>
    </source>
</evidence>
<dbReference type="Gene3D" id="3.10.180.10">
    <property type="entry name" value="2,3-Dihydroxybiphenyl 1,2-Dioxygenase, domain 1"/>
    <property type="match status" value="1"/>
</dbReference>
<evidence type="ECO:0000256" key="1">
    <source>
        <dbReference type="ARBA" id="ARBA00011051"/>
    </source>
</evidence>
<evidence type="ECO:0000313" key="5">
    <source>
        <dbReference type="EMBL" id="QIS11689.1"/>
    </source>
</evidence>
<dbReference type="RefSeq" id="WP_167474463.1">
    <property type="nucleotide sequence ID" value="NZ_CP046172.1"/>
</dbReference>
<organism evidence="5 6">
    <name type="scientific">Nocardia arthritidis</name>
    <dbReference type="NCBI Taxonomy" id="228602"/>
    <lineage>
        <taxon>Bacteria</taxon>
        <taxon>Bacillati</taxon>
        <taxon>Actinomycetota</taxon>
        <taxon>Actinomycetes</taxon>
        <taxon>Mycobacteriales</taxon>
        <taxon>Nocardiaceae</taxon>
        <taxon>Nocardia</taxon>
    </lineage>
</organism>
<protein>
    <recommendedName>
        <fullName evidence="2">Bleomycin resistance protein</fullName>
    </recommendedName>
</protein>
<dbReference type="KEGG" id="nah:F5544_19105"/>
<feature type="domain" description="VOC" evidence="4">
    <location>
        <begin position="57"/>
        <end position="171"/>
    </location>
</feature>
<dbReference type="InterPro" id="IPR029068">
    <property type="entry name" value="Glyas_Bleomycin-R_OHBP_Dase"/>
</dbReference>
<dbReference type="Pfam" id="PF20066">
    <property type="entry name" value="Glyoxalase_8"/>
    <property type="match status" value="1"/>
</dbReference>
<dbReference type="InterPro" id="IPR045517">
    <property type="entry name" value="Glyoxalase_8"/>
</dbReference>
<evidence type="ECO:0000256" key="3">
    <source>
        <dbReference type="ARBA" id="ARBA00023251"/>
    </source>
</evidence>
<proteinExistence type="inferred from homology"/>
<reference evidence="5 6" key="1">
    <citation type="journal article" date="2019" name="ACS Chem. Biol.">
        <title>Identification and Mobilization of a Cryptic Antibiotic Biosynthesis Gene Locus from a Human-Pathogenic Nocardia Isolate.</title>
        <authorList>
            <person name="Herisse M."/>
            <person name="Ishida K."/>
            <person name="Porter J.L."/>
            <person name="Howden B."/>
            <person name="Hertweck C."/>
            <person name="Stinear T.P."/>
            <person name="Pidot S.J."/>
        </authorList>
    </citation>
    <scope>NUCLEOTIDE SEQUENCE [LARGE SCALE GENOMIC DNA]</scope>
    <source>
        <strain evidence="5 6">AUSMDU00012717</strain>
    </source>
</reference>